<dbReference type="Gene3D" id="3.40.50.2000">
    <property type="entry name" value="Glycogen Phosphorylase B"/>
    <property type="match status" value="2"/>
</dbReference>
<dbReference type="EMBL" id="SDKC01000001">
    <property type="protein sequence ID" value="RXS73934.1"/>
    <property type="molecule type" value="Genomic_DNA"/>
</dbReference>
<evidence type="ECO:0000313" key="4">
    <source>
        <dbReference type="Proteomes" id="UP000290106"/>
    </source>
</evidence>
<dbReference type="OrthoDB" id="9795068at2"/>
<comment type="caution">
    <text evidence="3">The sequence shown here is derived from an EMBL/GenBank/DDBJ whole genome shotgun (WGS) entry which is preliminary data.</text>
</comment>
<protein>
    <submittedName>
        <fullName evidence="3">Glycosyltransferase family 1 protein</fullName>
    </submittedName>
</protein>
<dbReference type="PANTHER" id="PTHR45947:SF3">
    <property type="entry name" value="SULFOQUINOVOSYL TRANSFERASE SQD2"/>
    <property type="match status" value="1"/>
</dbReference>
<accession>A0A4Q1REF7</accession>
<evidence type="ECO:0000313" key="3">
    <source>
        <dbReference type="EMBL" id="RXS73934.1"/>
    </source>
</evidence>
<name>A0A4Q1REF7_9FIRM</name>
<dbReference type="InterPro" id="IPR028098">
    <property type="entry name" value="Glyco_trans_4-like_N"/>
</dbReference>
<dbReference type="CDD" id="cd03801">
    <property type="entry name" value="GT4_PimA-like"/>
    <property type="match status" value="1"/>
</dbReference>
<dbReference type="RefSeq" id="WP_129256794.1">
    <property type="nucleotide sequence ID" value="NZ_SDKC01000001.1"/>
</dbReference>
<dbReference type="Pfam" id="PF00534">
    <property type="entry name" value="Glycos_transf_1"/>
    <property type="match status" value="1"/>
</dbReference>
<dbReference type="Proteomes" id="UP000290106">
    <property type="component" value="Unassembled WGS sequence"/>
</dbReference>
<feature type="domain" description="Glycosyl transferase family 1" evidence="1">
    <location>
        <begin position="205"/>
        <end position="358"/>
    </location>
</feature>
<keyword evidence="3" id="KW-0808">Transferase</keyword>
<reference evidence="3 4" key="1">
    <citation type="submission" date="2019-01" db="EMBL/GenBank/DDBJ databases">
        <title>Blautia sp. nov. KGMB01111 isolated human feces.</title>
        <authorList>
            <person name="Park J.-E."/>
            <person name="Kim J.-S."/>
            <person name="Park S.-H."/>
        </authorList>
    </citation>
    <scope>NUCLEOTIDE SEQUENCE [LARGE SCALE GENOMIC DNA]</scope>
    <source>
        <strain evidence="3 4">KGMB01111</strain>
    </source>
</reference>
<evidence type="ECO:0000259" key="1">
    <source>
        <dbReference type="Pfam" id="PF00534"/>
    </source>
</evidence>
<evidence type="ECO:0000259" key="2">
    <source>
        <dbReference type="Pfam" id="PF13439"/>
    </source>
</evidence>
<proteinExistence type="predicted"/>
<dbReference type="InterPro" id="IPR001296">
    <property type="entry name" value="Glyco_trans_1"/>
</dbReference>
<dbReference type="Pfam" id="PF13439">
    <property type="entry name" value="Glyco_transf_4"/>
    <property type="match status" value="1"/>
</dbReference>
<organism evidence="3 4">
    <name type="scientific">Blautia faecicola</name>
    <dbReference type="NCBI Taxonomy" id="2509240"/>
    <lineage>
        <taxon>Bacteria</taxon>
        <taxon>Bacillati</taxon>
        <taxon>Bacillota</taxon>
        <taxon>Clostridia</taxon>
        <taxon>Lachnospirales</taxon>
        <taxon>Lachnospiraceae</taxon>
        <taxon>Blautia</taxon>
    </lineage>
</organism>
<dbReference type="PANTHER" id="PTHR45947">
    <property type="entry name" value="SULFOQUINOVOSYL TRANSFERASE SQD2"/>
    <property type="match status" value="1"/>
</dbReference>
<dbReference type="AlphaFoldDB" id="A0A4Q1REF7"/>
<dbReference type="SUPFAM" id="SSF53756">
    <property type="entry name" value="UDP-Glycosyltransferase/glycogen phosphorylase"/>
    <property type="match status" value="1"/>
</dbReference>
<dbReference type="InterPro" id="IPR050194">
    <property type="entry name" value="Glycosyltransferase_grp1"/>
</dbReference>
<sequence length="392" mass="44095">MEILMIEGNPFWVEPNGLTKHVEDLSSQLVKQYGDSVTVLSAADFDDQEKIHIIWKNGVRYFLMNRTIGKHLLNDFPNPMPPMCAWVSNNLFVATCVRELNDLLRDSNFDLIHVHDYFLLNALELILKKINIPVVATVHAINDFPNHFGEGMRNYMLRNATNVIVVSEWLRDVVLERFQFMHPEVIQVIANGVSMPDEMQNISGNHNNYITFSGRLEYKKGVDILINAYATALEKDETLPDLVIMGDGTGRRNFVKIAQELWISHRVHFTGMISNLDVHQNLINSAMHVVPSLAEPFGITAIESMLDGTPVIASNSGGLKEIVEDEKTGLLVSPGDVDMLASAILRLWQHPELRKKLAGASIEKARNVYTWENVSAFTRNVYTQAIANGNGC</sequence>
<feature type="domain" description="Glycosyltransferase subfamily 4-like N-terminal" evidence="2">
    <location>
        <begin position="16"/>
        <end position="193"/>
    </location>
</feature>
<dbReference type="GO" id="GO:0016757">
    <property type="term" value="F:glycosyltransferase activity"/>
    <property type="evidence" value="ECO:0007669"/>
    <property type="project" value="InterPro"/>
</dbReference>
<gene>
    <name evidence="3" type="ORF">ETP43_00800</name>
</gene>
<keyword evidence="4" id="KW-1185">Reference proteome</keyword>